<dbReference type="PROSITE" id="PS00028">
    <property type="entry name" value="ZINC_FINGER_C2H2_1"/>
    <property type="match status" value="1"/>
</dbReference>
<accession>A0A9N8EZK1</accession>
<feature type="compositionally biased region" description="Basic residues" evidence="2">
    <location>
        <begin position="491"/>
        <end position="508"/>
    </location>
</feature>
<evidence type="ECO:0000313" key="4">
    <source>
        <dbReference type="EMBL" id="CAB9530977.1"/>
    </source>
</evidence>
<dbReference type="SMART" id="SM00355">
    <property type="entry name" value="ZnF_C2H2"/>
    <property type="match status" value="2"/>
</dbReference>
<dbReference type="InterPro" id="IPR013087">
    <property type="entry name" value="Znf_C2H2_type"/>
</dbReference>
<keyword evidence="5" id="KW-1185">Reference proteome</keyword>
<dbReference type="PROSITE" id="PS50157">
    <property type="entry name" value="ZINC_FINGER_C2H2_2"/>
    <property type="match status" value="1"/>
</dbReference>
<keyword evidence="1" id="KW-0479">Metal-binding</keyword>
<dbReference type="Proteomes" id="UP001153069">
    <property type="component" value="Unassembled WGS sequence"/>
</dbReference>
<dbReference type="GO" id="GO:0008270">
    <property type="term" value="F:zinc ion binding"/>
    <property type="evidence" value="ECO:0007669"/>
    <property type="project" value="UniProtKB-KW"/>
</dbReference>
<feature type="domain" description="C2H2-type" evidence="3">
    <location>
        <begin position="555"/>
        <end position="580"/>
    </location>
</feature>
<dbReference type="SUPFAM" id="SSF57667">
    <property type="entry name" value="beta-beta-alpha zinc fingers"/>
    <property type="match status" value="1"/>
</dbReference>
<proteinExistence type="predicted"/>
<dbReference type="Gene3D" id="3.30.160.60">
    <property type="entry name" value="Classic Zinc Finger"/>
    <property type="match status" value="1"/>
</dbReference>
<evidence type="ECO:0000313" key="5">
    <source>
        <dbReference type="Proteomes" id="UP001153069"/>
    </source>
</evidence>
<dbReference type="Pfam" id="PF13912">
    <property type="entry name" value="zf-C2H2_6"/>
    <property type="match status" value="1"/>
</dbReference>
<reference evidence="4" key="1">
    <citation type="submission" date="2020-06" db="EMBL/GenBank/DDBJ databases">
        <authorList>
            <consortium name="Plant Systems Biology data submission"/>
        </authorList>
    </citation>
    <scope>NUCLEOTIDE SEQUENCE</scope>
    <source>
        <strain evidence="4">D6</strain>
    </source>
</reference>
<dbReference type="EMBL" id="CAICTM010003155">
    <property type="protein sequence ID" value="CAB9530977.1"/>
    <property type="molecule type" value="Genomic_DNA"/>
</dbReference>
<comment type="caution">
    <text evidence="4">The sequence shown here is derived from an EMBL/GenBank/DDBJ whole genome shotgun (WGS) entry which is preliminary data.</text>
</comment>
<keyword evidence="1" id="KW-0862">Zinc</keyword>
<dbReference type="OrthoDB" id="509720at2759"/>
<sequence>MNSHSGCFVYRILHSIAVRSIQSTDDEFKAGRSFKTGDLASVDLVVEASNGEGPFLRLSDGSGWIFEQKPGNDTRSAEPAVVETGCWCFYVDNFPAGMALRNNPMDQLQDHKQGIPLHQEILLPMEKVYCDRRVRGLAGQHFYRVQGRPYASWVFDKRIRSDKTVVIMMQPESQIRVGLFAFETIRKIAIRSKPDVGDDTKTSWSVKEGEIIVCDIVRESPHPYGNGPFLRLTDGSGWLFVNKYGDAMMREVQVEQGEWTCKVRNLGSSVLLRKQPTYRKGKAFEDSFQPNHVFQCDRRVPASRISSASFFRVKGTRGWIFDYNKDGTKILDLLSGGPSIKVCENLPTDPAWSVLDVRILAAAIPAIHEIDHNFHSRVISFSDPDGGRTNVYYTTRTVGTALNHPNQGKTQLFRRNCTKEDLAEILRNPRVHTGRGYYRLSKRQKVQSSGDEIDVEDDLRDRLTEADDKISKLMDRKKELCKLIGVHQARRAKRNAQMKARQKQHNSRLRLEQKRRQALAQEALERAELTCNVCGKEFGSTHARNDHFAAVHRTYNCDVCGKFFKNLNAMNQHKNAVGHW</sequence>
<organism evidence="4 5">
    <name type="scientific">Seminavis robusta</name>
    <dbReference type="NCBI Taxonomy" id="568900"/>
    <lineage>
        <taxon>Eukaryota</taxon>
        <taxon>Sar</taxon>
        <taxon>Stramenopiles</taxon>
        <taxon>Ochrophyta</taxon>
        <taxon>Bacillariophyta</taxon>
        <taxon>Bacillariophyceae</taxon>
        <taxon>Bacillariophycidae</taxon>
        <taxon>Naviculales</taxon>
        <taxon>Naviculaceae</taxon>
        <taxon>Seminavis</taxon>
    </lineage>
</organism>
<evidence type="ECO:0000259" key="3">
    <source>
        <dbReference type="PROSITE" id="PS50157"/>
    </source>
</evidence>
<evidence type="ECO:0000256" key="2">
    <source>
        <dbReference type="SAM" id="MobiDB-lite"/>
    </source>
</evidence>
<dbReference type="InterPro" id="IPR036236">
    <property type="entry name" value="Znf_C2H2_sf"/>
</dbReference>
<keyword evidence="1" id="KW-0863">Zinc-finger</keyword>
<protein>
    <recommendedName>
        <fullName evidence="3">C2H2-type domain-containing protein</fullName>
    </recommendedName>
</protein>
<dbReference type="AlphaFoldDB" id="A0A9N8EZK1"/>
<evidence type="ECO:0000256" key="1">
    <source>
        <dbReference type="PROSITE-ProRule" id="PRU00042"/>
    </source>
</evidence>
<feature type="region of interest" description="Disordered" evidence="2">
    <location>
        <begin position="491"/>
        <end position="511"/>
    </location>
</feature>
<name>A0A9N8EZK1_9STRA</name>
<gene>
    <name evidence="4" type="ORF">SEMRO_3157_G344560.1</name>
</gene>